<accession>A0A3D8J4F9</accession>
<dbReference type="AlphaFoldDB" id="A0A3D8J4F9"/>
<dbReference type="EMBL" id="NXLW01000007">
    <property type="protein sequence ID" value="RDU72387.1"/>
    <property type="molecule type" value="Genomic_DNA"/>
</dbReference>
<dbReference type="Proteomes" id="UP000256424">
    <property type="component" value="Unassembled WGS sequence"/>
</dbReference>
<sequence>MATIDVVIRALRILKKHQYGNFYEVRHYLDKALSHLSFDARQHDIEKAIENLDDRFYAASKEDKQIVKEALTVCLNDLLRKK</sequence>
<protein>
    <submittedName>
        <fullName evidence="1">Uncharacterized protein</fullName>
    </submittedName>
</protein>
<name>A0A3D8J4F9_9HELI</name>
<organism evidence="1 2">
    <name type="scientific">Helicobacter aurati</name>
    <dbReference type="NCBI Taxonomy" id="137778"/>
    <lineage>
        <taxon>Bacteria</taxon>
        <taxon>Pseudomonadati</taxon>
        <taxon>Campylobacterota</taxon>
        <taxon>Epsilonproteobacteria</taxon>
        <taxon>Campylobacterales</taxon>
        <taxon>Helicobacteraceae</taxon>
        <taxon>Helicobacter</taxon>
    </lineage>
</organism>
<gene>
    <name evidence="1" type="ORF">CQA66_04815</name>
</gene>
<evidence type="ECO:0000313" key="1">
    <source>
        <dbReference type="EMBL" id="RDU72387.1"/>
    </source>
</evidence>
<dbReference type="OrthoDB" id="9916180at2"/>
<reference evidence="1 2" key="1">
    <citation type="submission" date="2018-04" db="EMBL/GenBank/DDBJ databases">
        <title>Novel Campyloabacter and Helicobacter Species and Strains.</title>
        <authorList>
            <person name="Mannion A.J."/>
            <person name="Shen Z."/>
            <person name="Fox J.G."/>
        </authorList>
    </citation>
    <scope>NUCLEOTIDE SEQUENCE [LARGE SCALE GENOMIC DNA]</scope>
    <source>
        <strain evidence="1 2">MIT 97-5075</strain>
    </source>
</reference>
<comment type="caution">
    <text evidence="1">The sequence shown here is derived from an EMBL/GenBank/DDBJ whole genome shotgun (WGS) entry which is preliminary data.</text>
</comment>
<evidence type="ECO:0000313" key="2">
    <source>
        <dbReference type="Proteomes" id="UP000256424"/>
    </source>
</evidence>
<proteinExistence type="predicted"/>
<dbReference type="RefSeq" id="WP_104762834.1">
    <property type="nucleotide sequence ID" value="NZ_FZPM01000009.1"/>
</dbReference>
<keyword evidence="2" id="KW-1185">Reference proteome</keyword>